<organism evidence="10 11">
    <name type="scientific">Bradyrhizobium nitroreducens</name>
    <dbReference type="NCBI Taxonomy" id="709803"/>
    <lineage>
        <taxon>Bacteria</taxon>
        <taxon>Pseudomonadati</taxon>
        <taxon>Pseudomonadota</taxon>
        <taxon>Alphaproteobacteria</taxon>
        <taxon>Hyphomicrobiales</taxon>
        <taxon>Nitrobacteraceae</taxon>
        <taxon>Bradyrhizobium</taxon>
    </lineage>
</organism>
<dbReference type="Pfam" id="PF22692">
    <property type="entry name" value="LlgE_F_G_D1"/>
    <property type="match status" value="1"/>
</dbReference>
<dbReference type="NCBIfam" id="TIGR03506">
    <property type="entry name" value="FlgEFG_subfam"/>
    <property type="match status" value="1"/>
</dbReference>
<dbReference type="AlphaFoldDB" id="A0A2M6U907"/>
<dbReference type="GO" id="GO:0071978">
    <property type="term" value="P:bacterial-type flagellum-dependent swarming motility"/>
    <property type="evidence" value="ECO:0007669"/>
    <property type="project" value="TreeGrafter"/>
</dbReference>
<dbReference type="Pfam" id="PF00460">
    <property type="entry name" value="Flg_bb_rod"/>
    <property type="match status" value="1"/>
</dbReference>
<feature type="domain" description="Flagellar basal-body/hook protein C-terminal" evidence="7">
    <location>
        <begin position="421"/>
        <end position="463"/>
    </location>
</feature>
<reference evidence="10 11" key="1">
    <citation type="submission" date="2015-06" db="EMBL/GenBank/DDBJ databases">
        <title>Comparative genome analysis of nirS-carrying Bradyrhizobium sp. strains.</title>
        <authorList>
            <person name="Ishii S."/>
            <person name="Jang J."/>
            <person name="Nishizawa T."/>
            <person name="Senoo K."/>
        </authorList>
    </citation>
    <scope>NUCLEOTIDE SEQUENCE [LARGE SCALE GENOMIC DNA]</scope>
    <source>
        <strain evidence="10 11">TSA1</strain>
    </source>
</reference>
<comment type="function">
    <text evidence="5">A flexible structure which links the flagellar filament to the drive apparatus in the basal body.</text>
</comment>
<evidence type="ECO:0000259" key="7">
    <source>
        <dbReference type="Pfam" id="PF06429"/>
    </source>
</evidence>
<dbReference type="GO" id="GO:0005829">
    <property type="term" value="C:cytosol"/>
    <property type="evidence" value="ECO:0007669"/>
    <property type="project" value="TreeGrafter"/>
</dbReference>
<keyword evidence="10" id="KW-0282">Flagellum</keyword>
<keyword evidence="10" id="KW-0969">Cilium</keyword>
<dbReference type="EMBL" id="LFJC01000003">
    <property type="protein sequence ID" value="PIT00991.1"/>
    <property type="molecule type" value="Genomic_DNA"/>
</dbReference>
<evidence type="ECO:0000313" key="10">
    <source>
        <dbReference type="EMBL" id="PIT00991.1"/>
    </source>
</evidence>
<dbReference type="InterPro" id="IPR053967">
    <property type="entry name" value="LlgE_F_G-like_D1"/>
</dbReference>
<keyword evidence="10" id="KW-0966">Cell projection</keyword>
<dbReference type="InterPro" id="IPR011491">
    <property type="entry name" value="FlgE_D2"/>
</dbReference>
<evidence type="ECO:0000259" key="8">
    <source>
        <dbReference type="Pfam" id="PF07559"/>
    </source>
</evidence>
<dbReference type="InterPro" id="IPR010930">
    <property type="entry name" value="Flg_bb/hook_C_dom"/>
</dbReference>
<feature type="domain" description="Flagellar hook protein FlgE D2" evidence="8">
    <location>
        <begin position="224"/>
        <end position="350"/>
    </location>
</feature>
<evidence type="ECO:0000313" key="11">
    <source>
        <dbReference type="Proteomes" id="UP000228930"/>
    </source>
</evidence>
<dbReference type="PANTHER" id="PTHR30435:SF1">
    <property type="entry name" value="FLAGELLAR HOOK PROTEIN FLGE"/>
    <property type="match status" value="1"/>
</dbReference>
<dbReference type="Pfam" id="PF07559">
    <property type="entry name" value="FlgE_D2"/>
    <property type="match status" value="1"/>
</dbReference>
<sequence>MSISTALQTAFSGMKAQSFAIANISGNIANSQTPGYKYIDTSFADLVTAQTPKQTMAGSVVAEARFTTALQGPLRATGIATNMAINGPAFFTVQQKTGDAKFSGTSLYTRRGDFILNKDGYLVNGADGYLFGNNLDPATGSVTSSGPIKIANASLPSRQTTKIDYAANLPKMPATTASASGDSTPYSVASAVVTDPSLTAPDTSKKVLAAQASAFLDKSIAGPSLTLYAPGGGPVSFSTRWAKVQDAAPTAAPPKNAVWNLFYSSSATAAKPSDWTNVGSPFSFDSSGKLVPPASATVAADGSASLRIPQVVVDGVNVGDITLNLNLGGLTQYATTSTAVTTNTLIQDGYAAGSLKNLSVTAEGTIVGTFSNDMTASLATAGIASFANPNSLRATSSGSYEHTRDSGPPIAGLNNSTIVGGNVEASNSDVAGEFSRLIATQQAYSANVKVMTTAKEMMSDLLNAIR</sequence>
<evidence type="ECO:0000256" key="2">
    <source>
        <dbReference type="ARBA" id="ARBA00009677"/>
    </source>
</evidence>
<evidence type="ECO:0000259" key="9">
    <source>
        <dbReference type="Pfam" id="PF22692"/>
    </source>
</evidence>
<dbReference type="GO" id="GO:0009424">
    <property type="term" value="C:bacterial-type flagellum hook"/>
    <property type="evidence" value="ECO:0007669"/>
    <property type="project" value="TreeGrafter"/>
</dbReference>
<comment type="caution">
    <text evidence="10">The sequence shown here is derived from an EMBL/GenBank/DDBJ whole genome shotgun (WGS) entry which is preliminary data.</text>
</comment>
<dbReference type="RefSeq" id="WP_100176213.1">
    <property type="nucleotide sequence ID" value="NZ_LFJC01000003.1"/>
</dbReference>
<dbReference type="InterPro" id="IPR037925">
    <property type="entry name" value="FlgE/F/G-like"/>
</dbReference>
<evidence type="ECO:0000256" key="3">
    <source>
        <dbReference type="ARBA" id="ARBA00019015"/>
    </source>
</evidence>
<dbReference type="InterPro" id="IPR020013">
    <property type="entry name" value="Flagellar_FlgE/F/G"/>
</dbReference>
<evidence type="ECO:0000259" key="6">
    <source>
        <dbReference type="Pfam" id="PF00460"/>
    </source>
</evidence>
<comment type="similarity">
    <text evidence="2 5">Belongs to the flagella basal body rod proteins family.</text>
</comment>
<feature type="domain" description="Flagellar hook protein FlgE/F/G-like D1" evidence="9">
    <location>
        <begin position="84"/>
        <end position="132"/>
    </location>
</feature>
<keyword evidence="4 5" id="KW-0975">Bacterial flagellum</keyword>
<feature type="domain" description="Flagellar basal body rod protein N-terminal" evidence="6">
    <location>
        <begin position="7"/>
        <end position="37"/>
    </location>
</feature>
<name>A0A2M6U907_9BRAD</name>
<dbReference type="PANTHER" id="PTHR30435">
    <property type="entry name" value="FLAGELLAR PROTEIN"/>
    <property type="match status" value="1"/>
</dbReference>
<evidence type="ECO:0000256" key="1">
    <source>
        <dbReference type="ARBA" id="ARBA00004117"/>
    </source>
</evidence>
<dbReference type="Proteomes" id="UP000228930">
    <property type="component" value="Unassembled WGS sequence"/>
</dbReference>
<proteinExistence type="inferred from homology"/>
<dbReference type="GO" id="GO:0009425">
    <property type="term" value="C:bacterial-type flagellum basal body"/>
    <property type="evidence" value="ECO:0007669"/>
    <property type="project" value="UniProtKB-SubCell"/>
</dbReference>
<gene>
    <name evidence="10" type="ORF">TSA1_09660</name>
</gene>
<protein>
    <recommendedName>
        <fullName evidence="3 5">Flagellar hook protein FlgE</fullName>
    </recommendedName>
</protein>
<evidence type="ECO:0000256" key="4">
    <source>
        <dbReference type="ARBA" id="ARBA00023143"/>
    </source>
</evidence>
<dbReference type="InterPro" id="IPR001444">
    <property type="entry name" value="Flag_bb_rod_N"/>
</dbReference>
<accession>A0A2M6U907</accession>
<keyword evidence="11" id="KW-1185">Reference proteome</keyword>
<dbReference type="SUPFAM" id="SSF117143">
    <property type="entry name" value="Flagellar hook protein flgE"/>
    <property type="match status" value="1"/>
</dbReference>
<dbReference type="Pfam" id="PF06429">
    <property type="entry name" value="Flg_bbr_C"/>
    <property type="match status" value="1"/>
</dbReference>
<comment type="subcellular location">
    <subcellularLocation>
        <location evidence="1 5">Bacterial flagellum basal body</location>
    </subcellularLocation>
</comment>
<evidence type="ECO:0000256" key="5">
    <source>
        <dbReference type="RuleBase" id="RU362116"/>
    </source>
</evidence>